<protein>
    <submittedName>
        <fullName evidence="7">FAD-dependent oxidoreductase</fullName>
    </submittedName>
</protein>
<evidence type="ECO:0000256" key="2">
    <source>
        <dbReference type="ARBA" id="ARBA00022729"/>
    </source>
</evidence>
<keyword evidence="6" id="KW-0472">Membrane</keyword>
<dbReference type="OrthoDB" id="9789960at2"/>
<dbReference type="AlphaFoldDB" id="A0A2S7WS61"/>
<gene>
    <name evidence="7" type="ORF">BTO18_15170</name>
</gene>
<reference evidence="7 8" key="1">
    <citation type="submission" date="2016-12" db="EMBL/GenBank/DDBJ databases">
        <title>Trade-off between light-utilization and light-protection in marine flavobacteria.</title>
        <authorList>
            <person name="Kumagai Y."/>
            <person name="Yoshizawa S."/>
            <person name="Kogure K."/>
            <person name="Iwasaki W."/>
        </authorList>
    </citation>
    <scope>NUCLEOTIDE SEQUENCE [LARGE SCALE GENOMIC DNA]</scope>
    <source>
        <strain evidence="7 8">NBRC 108759</strain>
    </source>
</reference>
<keyword evidence="5" id="KW-0520">NAD</keyword>
<keyword evidence="4" id="KW-0521">NADP</keyword>
<evidence type="ECO:0000256" key="3">
    <source>
        <dbReference type="ARBA" id="ARBA00022827"/>
    </source>
</evidence>
<evidence type="ECO:0000256" key="6">
    <source>
        <dbReference type="SAM" id="Phobius"/>
    </source>
</evidence>
<evidence type="ECO:0000256" key="1">
    <source>
        <dbReference type="ARBA" id="ARBA00022630"/>
    </source>
</evidence>
<evidence type="ECO:0000256" key="5">
    <source>
        <dbReference type="ARBA" id="ARBA00023027"/>
    </source>
</evidence>
<keyword evidence="8" id="KW-1185">Reference proteome</keyword>
<sequence length="529" mass="59925">MIQSYKKNPALAEKYDTIIIGSGMGSLTSAAILAKEGQKVLVLERHYIAGGFTHIFKRKGFEWDVGIHYIGEVQRETSVIRKLFDYISDGKLEWADMGEVYDKIVIGDKEYDFVKGVQNFKDKMLSYFPDEKKAIYNYVNLVFTAIKTSQKFYMDKAMHPLISKFFGSKMRNPFYKFSDKTTYEVLSGLTDNEELIKVLSGQYGDYGLPPKESSFVMHAAVARHYFAGGSFPVGGSSEIAKTVDKVIEKAGGTILISAEVDEILINKNKAIGVKMKDGKSFYAKNIISGAGIMTTYHKLLPQNIVEKHKLKTQLQTVKRSVSHACLYIGLEGSPEDLNLPKTNYWIYPDKIDHDTAVNNYLNDLDADFPVVYISFPSAKDPDWSNRYPGKSTIDIITLLPYEGFKTWNGTKWMKRGEEYNAVKEKIAQRLLNVLYKHVPQAKGKIEHYELSTPLTTQHFINYDEGEIYGLDHTPKRFRQQFLKPRTKIKNLFLTGQDVVTAGIAAALFSGVITTVAMTKKNIIKKVMKK</sequence>
<dbReference type="EMBL" id="MSCN01000001">
    <property type="protein sequence ID" value="PQJ80429.1"/>
    <property type="molecule type" value="Genomic_DNA"/>
</dbReference>
<name>A0A2S7WS61_9FLAO</name>
<accession>A0A2S7WS61</accession>
<feature type="transmembrane region" description="Helical" evidence="6">
    <location>
        <begin position="498"/>
        <end position="518"/>
    </location>
</feature>
<evidence type="ECO:0000256" key="4">
    <source>
        <dbReference type="ARBA" id="ARBA00022857"/>
    </source>
</evidence>
<keyword evidence="2" id="KW-0732">Signal</keyword>
<organism evidence="7 8">
    <name type="scientific">Polaribacter porphyrae</name>
    <dbReference type="NCBI Taxonomy" id="1137780"/>
    <lineage>
        <taxon>Bacteria</taxon>
        <taxon>Pseudomonadati</taxon>
        <taxon>Bacteroidota</taxon>
        <taxon>Flavobacteriia</taxon>
        <taxon>Flavobacteriales</taxon>
        <taxon>Flavobacteriaceae</taxon>
    </lineage>
</organism>
<keyword evidence="6" id="KW-1133">Transmembrane helix</keyword>
<dbReference type="PANTHER" id="PTHR46091:SF3">
    <property type="entry name" value="AMINE OXIDASE DOMAIN-CONTAINING PROTEIN"/>
    <property type="match status" value="1"/>
</dbReference>
<dbReference type="Proteomes" id="UP000238882">
    <property type="component" value="Unassembled WGS sequence"/>
</dbReference>
<dbReference type="SUPFAM" id="SSF51905">
    <property type="entry name" value="FAD/NAD(P)-binding domain"/>
    <property type="match status" value="1"/>
</dbReference>
<dbReference type="InterPro" id="IPR036188">
    <property type="entry name" value="FAD/NAD-bd_sf"/>
</dbReference>
<dbReference type="RefSeq" id="WP_105017030.1">
    <property type="nucleotide sequence ID" value="NZ_MSCN01000001.1"/>
</dbReference>
<keyword evidence="6" id="KW-0812">Transmembrane</keyword>
<dbReference type="Pfam" id="PF13450">
    <property type="entry name" value="NAD_binding_8"/>
    <property type="match status" value="1"/>
</dbReference>
<evidence type="ECO:0000313" key="7">
    <source>
        <dbReference type="EMBL" id="PQJ80429.1"/>
    </source>
</evidence>
<dbReference type="InterPro" id="IPR052206">
    <property type="entry name" value="Retinol_saturase"/>
</dbReference>
<dbReference type="PANTHER" id="PTHR46091">
    <property type="entry name" value="BLR7054 PROTEIN"/>
    <property type="match status" value="1"/>
</dbReference>
<evidence type="ECO:0000313" key="8">
    <source>
        <dbReference type="Proteomes" id="UP000238882"/>
    </source>
</evidence>
<dbReference type="Gene3D" id="3.50.50.60">
    <property type="entry name" value="FAD/NAD(P)-binding domain"/>
    <property type="match status" value="2"/>
</dbReference>
<keyword evidence="1" id="KW-0285">Flavoprotein</keyword>
<comment type="caution">
    <text evidence="7">The sequence shown here is derived from an EMBL/GenBank/DDBJ whole genome shotgun (WGS) entry which is preliminary data.</text>
</comment>
<keyword evidence="3" id="KW-0274">FAD</keyword>
<proteinExistence type="predicted"/>